<name>A0A9P0DA53_9CUCU</name>
<evidence type="ECO:0000313" key="5">
    <source>
        <dbReference type="Proteomes" id="UP001153636"/>
    </source>
</evidence>
<dbReference type="Pfam" id="PF12999">
    <property type="entry name" value="PRKCSH-like"/>
    <property type="match status" value="1"/>
</dbReference>
<dbReference type="EMBL" id="OV651819">
    <property type="protein sequence ID" value="CAH1113013.1"/>
    <property type="molecule type" value="Genomic_DNA"/>
</dbReference>
<organism evidence="4 5">
    <name type="scientific">Psylliodes chrysocephalus</name>
    <dbReference type="NCBI Taxonomy" id="3402493"/>
    <lineage>
        <taxon>Eukaryota</taxon>
        <taxon>Metazoa</taxon>
        <taxon>Ecdysozoa</taxon>
        <taxon>Arthropoda</taxon>
        <taxon>Hexapoda</taxon>
        <taxon>Insecta</taxon>
        <taxon>Pterygota</taxon>
        <taxon>Neoptera</taxon>
        <taxon>Endopterygota</taxon>
        <taxon>Coleoptera</taxon>
        <taxon>Polyphaga</taxon>
        <taxon>Cucujiformia</taxon>
        <taxon>Chrysomeloidea</taxon>
        <taxon>Chrysomelidae</taxon>
        <taxon>Galerucinae</taxon>
        <taxon>Alticini</taxon>
        <taxon>Psylliodes</taxon>
    </lineage>
</organism>
<dbReference type="InterPro" id="IPR028146">
    <property type="entry name" value="PRKCSH_N"/>
</dbReference>
<accession>A0A9P0DA53</accession>
<dbReference type="InterPro" id="IPR039794">
    <property type="entry name" value="Gtb1-like"/>
</dbReference>
<keyword evidence="2" id="KW-0812">Transmembrane</keyword>
<sequence>MCYKRYLSLSRRKISFFVAPLLITSIIFIIYQISIFVQISDGYKKANFGLKLVRGTHEQQARFYEPNSQNKFVCIRSLEEIDFKMVNDDYCDCLDGSDEPGTSACGNGMFFCRNQEHFPKSLHSSMVNDGICDCCDGSDEWKNEVLLHNFDIVLQKRMHKYHPPCPNVC</sequence>
<dbReference type="Proteomes" id="UP001153636">
    <property type="component" value="Chromosome 7"/>
</dbReference>
<feature type="domain" description="Glucosidase II beta subunit N-terminal" evidence="3">
    <location>
        <begin position="51"/>
        <end position="141"/>
    </location>
</feature>
<evidence type="ECO:0000256" key="2">
    <source>
        <dbReference type="SAM" id="Phobius"/>
    </source>
</evidence>
<dbReference type="SUPFAM" id="SSF57424">
    <property type="entry name" value="LDL receptor-like module"/>
    <property type="match status" value="1"/>
</dbReference>
<keyword evidence="1" id="KW-1015">Disulfide bond</keyword>
<dbReference type="OrthoDB" id="28322at2759"/>
<keyword evidence="2" id="KW-1133">Transmembrane helix</keyword>
<protein>
    <recommendedName>
        <fullName evidence="3">Glucosidase II beta subunit N-terminal domain-containing protein</fullName>
    </recommendedName>
</protein>
<evidence type="ECO:0000313" key="4">
    <source>
        <dbReference type="EMBL" id="CAH1113013.1"/>
    </source>
</evidence>
<dbReference type="Gene3D" id="4.10.400.10">
    <property type="entry name" value="Low-density Lipoprotein Receptor"/>
    <property type="match status" value="1"/>
</dbReference>
<dbReference type="GO" id="GO:0006491">
    <property type="term" value="P:N-glycan processing"/>
    <property type="evidence" value="ECO:0007669"/>
    <property type="project" value="TreeGrafter"/>
</dbReference>
<keyword evidence="2" id="KW-0472">Membrane</keyword>
<reference evidence="4" key="1">
    <citation type="submission" date="2022-01" db="EMBL/GenBank/DDBJ databases">
        <authorList>
            <person name="King R."/>
        </authorList>
    </citation>
    <scope>NUCLEOTIDE SEQUENCE</scope>
</reference>
<proteinExistence type="predicted"/>
<keyword evidence="5" id="KW-1185">Reference proteome</keyword>
<dbReference type="PANTHER" id="PTHR12630">
    <property type="entry name" value="N-LINKED OLIGOSACCHARIDE PROCESSING"/>
    <property type="match status" value="1"/>
</dbReference>
<dbReference type="PANTHER" id="PTHR12630:SF1">
    <property type="entry name" value="GLUCOSIDASE 2 SUBUNIT BETA"/>
    <property type="match status" value="1"/>
</dbReference>
<feature type="transmembrane region" description="Helical" evidence="2">
    <location>
        <begin position="14"/>
        <end position="37"/>
    </location>
</feature>
<dbReference type="AlphaFoldDB" id="A0A9P0DA53"/>
<dbReference type="GO" id="GO:0017177">
    <property type="term" value="C:glucosidase II complex"/>
    <property type="evidence" value="ECO:0007669"/>
    <property type="project" value="TreeGrafter"/>
</dbReference>
<evidence type="ECO:0000256" key="1">
    <source>
        <dbReference type="ARBA" id="ARBA00023157"/>
    </source>
</evidence>
<gene>
    <name evidence="4" type="ORF">PSYICH_LOCUS13479</name>
</gene>
<evidence type="ECO:0000259" key="3">
    <source>
        <dbReference type="Pfam" id="PF12999"/>
    </source>
</evidence>
<dbReference type="InterPro" id="IPR036055">
    <property type="entry name" value="LDL_receptor-like_sf"/>
</dbReference>